<protein>
    <submittedName>
        <fullName evidence="1">Uncharacterized protein</fullName>
    </submittedName>
</protein>
<evidence type="ECO:0000313" key="1">
    <source>
        <dbReference type="EMBL" id="CDZ77056.1"/>
    </source>
</evidence>
<name>A0A078KVP5_9GAMM</name>
<evidence type="ECO:0000313" key="2">
    <source>
        <dbReference type="Proteomes" id="UP000044071"/>
    </source>
</evidence>
<gene>
    <name evidence="1" type="ORF">BN59_01335</name>
</gene>
<dbReference type="STRING" id="1034943.BN59_01335"/>
<dbReference type="Proteomes" id="UP000044071">
    <property type="component" value="Unassembled WGS sequence"/>
</dbReference>
<keyword evidence="2" id="KW-1185">Reference proteome</keyword>
<proteinExistence type="predicted"/>
<accession>A0A078KVP5</accession>
<dbReference type="OrthoDB" id="5653662at2"/>
<dbReference type="eggNOG" id="ENOG5031EMF">
    <property type="taxonomic scope" value="Bacteria"/>
</dbReference>
<dbReference type="AlphaFoldDB" id="A0A078KVP5"/>
<reference evidence="1 2" key="1">
    <citation type="submission" date="2014-06" db="EMBL/GenBank/DDBJ databases">
        <authorList>
            <person name="Urmite Genomes Urmite Genomes"/>
        </authorList>
    </citation>
    <scope>NUCLEOTIDE SEQUENCE [LARGE SCALE GENOMIC DNA]</scope>
</reference>
<dbReference type="EMBL" id="CCSB01000001">
    <property type="protein sequence ID" value="CDZ77056.1"/>
    <property type="molecule type" value="Genomic_DNA"/>
</dbReference>
<organism evidence="1 2">
    <name type="scientific">Legionella massiliensis</name>
    <dbReference type="NCBI Taxonomy" id="1034943"/>
    <lineage>
        <taxon>Bacteria</taxon>
        <taxon>Pseudomonadati</taxon>
        <taxon>Pseudomonadota</taxon>
        <taxon>Gammaproteobacteria</taxon>
        <taxon>Legionellales</taxon>
        <taxon>Legionellaceae</taxon>
        <taxon>Legionella</taxon>
    </lineage>
</organism>
<dbReference type="RefSeq" id="WP_043873470.1">
    <property type="nucleotide sequence ID" value="NZ_CCVW01000001.1"/>
</dbReference>
<sequence length="220" mass="25150">MDCTKKGISLNPVEPRLREPLAKEQLKPKGFAQCLETSCRGKTGDDYYWQHQQELQNSALQFKPLTSINKLNSQTLAENEPATDRKLSKLVLSQEFSAPIAKSETFIPDYQIKIWTQEFSELINSVYDKSGQFSSCDSNEFSQEKLRPSAISEPLANKVFTRPLVFKNHQLFIRTNEAEFSLNSADLNKEQIKELSLLVKQWLSNKGIKLEHLIINGVKQ</sequence>